<feature type="compositionally biased region" description="Basic and acidic residues" evidence="1">
    <location>
        <begin position="144"/>
        <end position="158"/>
    </location>
</feature>
<dbReference type="RefSeq" id="WP_066130518.1">
    <property type="nucleotide sequence ID" value="NZ_KQ959899.1"/>
</dbReference>
<dbReference type="InterPro" id="IPR054500">
    <property type="entry name" value="Phage_fiber_rpt"/>
</dbReference>
<evidence type="ECO:0000256" key="1">
    <source>
        <dbReference type="SAM" id="MobiDB-lite"/>
    </source>
</evidence>
<organism evidence="2 3">
    <name type="scientific">Gemelliphila asaccharolytica</name>
    <dbReference type="NCBI Taxonomy" id="502393"/>
    <lineage>
        <taxon>Bacteria</taxon>
        <taxon>Bacillati</taxon>
        <taxon>Bacillota</taxon>
        <taxon>Bacilli</taxon>
        <taxon>Bacillales</taxon>
        <taxon>Gemellaceae</taxon>
        <taxon>Gemelliphila</taxon>
    </lineage>
</organism>
<dbReference type="Gene3D" id="1.20.5.320">
    <property type="entry name" value="6-Phosphogluconate Dehydrogenase, domain 3"/>
    <property type="match status" value="1"/>
</dbReference>
<reference evidence="2 3" key="1">
    <citation type="submission" date="2016-01" db="EMBL/GenBank/DDBJ databases">
        <authorList>
            <person name="Mitreva M."/>
            <person name="Pepin K.H."/>
            <person name="Mihindukulasuriya K.A."/>
            <person name="Fulton R."/>
            <person name="Fronick C."/>
            <person name="O'Laughlin M."/>
            <person name="Miner T."/>
            <person name="Herter B."/>
            <person name="Rosa B.A."/>
            <person name="Cordes M."/>
            <person name="Tomlinson C."/>
            <person name="Wollam A."/>
            <person name="Palsikar V.B."/>
            <person name="Mardis E.R."/>
            <person name="Wilson R.K."/>
        </authorList>
    </citation>
    <scope>NUCLEOTIDE SEQUENCE [LARGE SCALE GENOMIC DNA]</scope>
    <source>
        <strain evidence="2 3">KA00071</strain>
    </source>
</reference>
<accession>A0ABR5TL08</accession>
<comment type="caution">
    <text evidence="2">The sequence shown here is derived from an EMBL/GenBank/DDBJ whole genome shotgun (WGS) entry which is preliminary data.</text>
</comment>
<evidence type="ECO:0000313" key="2">
    <source>
        <dbReference type="EMBL" id="KXB57034.1"/>
    </source>
</evidence>
<keyword evidence="3" id="KW-1185">Reference proteome</keyword>
<dbReference type="Proteomes" id="UP000070467">
    <property type="component" value="Unassembled WGS sequence"/>
</dbReference>
<gene>
    <name evidence="2" type="ORF">HMPREF1871_00943</name>
</gene>
<sequence length="614" mass="69733">MANNINTLNLIQTNGGINIKQGDISSELSFQLCDSKGESISFLNDKDASIHLYSKEKKLEWKCKTKVNEDKISFRLDKPLAIGSYKIEIKIDGHIFPSDQGTYIRITKGYESYTDSESAIVAIENAKNIADEAIKKAIEKNLEDIRGPKGDKGDEGSQGKEGPPGPKGEDGKDCEVIDNLESEDGEKALSARQGKILNKKYDELFYDVDNGKNLIAKAIVDKKGKANKDDSFKDLANKIGEIKTGWESGHKFGPYELKAEYNYQYDTDPFPILENIDDALGIEDAGDAYFIIKEGKLSLLINSNEAISSNKRRYLNLCSYSIENCFGIVSADNNGFISIYGISMVLEELWVIDTNIPSSKKINLETFNNTLIISANDRSEAEFHNLKNKKYLRVNEYDDFFSYFDTTFVQINNTVSGLSDNGDIFSLDLSGYKFDRIIHANLSGLRIHTLDGKIYHFELKNGIPESPRLEVDLLKWAKGKFLSYSRNYSGERYTYEGISLLVESNNNVSIAYEWEYDETTEVKNDDDTLFISRVNGDMKTTDEINLITKEKRITESPNYKKLLKIRNESNEDYNQYMLFFLHNGNFCGWGKSRYLAYYILPELPEDTGDYYENS</sequence>
<name>A0ABR5TL08_9BACL</name>
<dbReference type="Pfam" id="PF22337">
    <property type="entry name" value="Phage_fiber_rpt"/>
    <property type="match status" value="1"/>
</dbReference>
<protein>
    <submittedName>
        <fullName evidence="2">Uncharacterized protein</fullName>
    </submittedName>
</protein>
<evidence type="ECO:0000313" key="3">
    <source>
        <dbReference type="Proteomes" id="UP000070467"/>
    </source>
</evidence>
<dbReference type="EMBL" id="LSDB01000052">
    <property type="protein sequence ID" value="KXB57034.1"/>
    <property type="molecule type" value="Genomic_DNA"/>
</dbReference>
<proteinExistence type="predicted"/>
<feature type="region of interest" description="Disordered" evidence="1">
    <location>
        <begin position="144"/>
        <end position="174"/>
    </location>
</feature>